<dbReference type="SUPFAM" id="SSF52777">
    <property type="entry name" value="CoA-dependent acyltransferases"/>
    <property type="match status" value="1"/>
</dbReference>
<dbReference type="InterPro" id="IPR001078">
    <property type="entry name" value="2-oxoacid_DH_actylTfrase"/>
</dbReference>
<name>A0ABQ5LV67_9RHOB</name>
<dbReference type="RefSeq" id="WP_281842915.1">
    <property type="nucleotide sequence ID" value="NZ_BROH01000008.1"/>
</dbReference>
<organism evidence="2 3">
    <name type="scientific">Sinisalibacter aestuarii</name>
    <dbReference type="NCBI Taxonomy" id="2949426"/>
    <lineage>
        <taxon>Bacteria</taxon>
        <taxon>Pseudomonadati</taxon>
        <taxon>Pseudomonadota</taxon>
        <taxon>Alphaproteobacteria</taxon>
        <taxon>Rhodobacterales</taxon>
        <taxon>Roseobacteraceae</taxon>
        <taxon>Sinisalibacter</taxon>
    </lineage>
</organism>
<dbReference type="Gene3D" id="3.30.559.10">
    <property type="entry name" value="Chloramphenicol acetyltransferase-like domain"/>
    <property type="match status" value="1"/>
</dbReference>
<gene>
    <name evidence="2" type="ORF">STA1M1_27460</name>
</gene>
<protein>
    <recommendedName>
        <fullName evidence="1">2-oxoacid dehydrogenase acyltransferase catalytic domain-containing protein</fullName>
    </recommendedName>
</protein>
<keyword evidence="3" id="KW-1185">Reference proteome</keyword>
<dbReference type="InterPro" id="IPR023213">
    <property type="entry name" value="CAT-like_dom_sf"/>
</dbReference>
<feature type="domain" description="2-oxoacid dehydrogenase acyltransferase catalytic" evidence="1">
    <location>
        <begin position="183"/>
        <end position="276"/>
    </location>
</feature>
<evidence type="ECO:0000259" key="1">
    <source>
        <dbReference type="Pfam" id="PF00198"/>
    </source>
</evidence>
<dbReference type="Pfam" id="PF00198">
    <property type="entry name" value="2-oxoacid_dh"/>
    <property type="match status" value="1"/>
</dbReference>
<dbReference type="EMBL" id="BROH01000008">
    <property type="protein sequence ID" value="GKY88877.1"/>
    <property type="molecule type" value="Genomic_DNA"/>
</dbReference>
<evidence type="ECO:0000313" key="2">
    <source>
        <dbReference type="EMBL" id="GKY88877.1"/>
    </source>
</evidence>
<accession>A0ABQ5LV67</accession>
<dbReference type="Proteomes" id="UP001144205">
    <property type="component" value="Unassembled WGS sequence"/>
</dbReference>
<reference evidence="2" key="1">
    <citation type="journal article" date="2023" name="Int. J. Syst. Evol. Microbiol.">
        <title>Sinisalibacter aestuarii sp. nov., isolated from estuarine sediment of the Arakawa River.</title>
        <authorList>
            <person name="Arafat S.T."/>
            <person name="Hirano S."/>
            <person name="Sato A."/>
            <person name="Takeuchi K."/>
            <person name="Yasuda T."/>
            <person name="Terahara T."/>
            <person name="Hamada M."/>
            <person name="Kobayashi T."/>
        </authorList>
    </citation>
    <scope>NUCLEOTIDE SEQUENCE</scope>
    <source>
        <strain evidence="2">B-399</strain>
    </source>
</reference>
<sequence length="287" mass="32660">MFSGDRPDGTRVRKAPKVRLFMPYLLPRRGDAVVFYEQKIDISQTLDYLERWNEGGARVPLRFFHIYLAAIARVMHERPRINRFIAGRRLYQRDDVAISISVLKARDDDARLTVVKQTYPEGLGLAGAFERTEAVIGDGRAAAKTHSEREVSLIQKMLPRWLIPLLPKLQKLGDWLNITPASLSANDPLYASIMVSNLGSIGIDAAYHHLFEHGTLPIFAVVGRARDEAVVTKRREIEIRPVVTVRYTLDERIVDGYYAARSLDLIQDWIEQPWLLEREEDSGPGAL</sequence>
<comment type="caution">
    <text evidence="2">The sequence shown here is derived from an EMBL/GenBank/DDBJ whole genome shotgun (WGS) entry which is preliminary data.</text>
</comment>
<evidence type="ECO:0000313" key="3">
    <source>
        <dbReference type="Proteomes" id="UP001144205"/>
    </source>
</evidence>
<proteinExistence type="predicted"/>